<dbReference type="InterPro" id="IPR012902">
    <property type="entry name" value="N_methyl_site"/>
</dbReference>
<evidence type="ECO:0000313" key="4">
    <source>
        <dbReference type="Proteomes" id="UP000477311"/>
    </source>
</evidence>
<dbReference type="AlphaFoldDB" id="A0A6M1S0U8"/>
<keyword evidence="2" id="KW-1133">Transmembrane helix</keyword>
<reference evidence="3 4" key="1">
    <citation type="submission" date="2020-02" db="EMBL/GenBank/DDBJ databases">
        <title>Draft genome sequence of Limisphaera ngatamarikiensis NGM72.4T, a thermophilic Verrucomicrobia grouped in subdivision 3.</title>
        <authorList>
            <person name="Carere C.R."/>
            <person name="Steen J."/>
            <person name="Hugenholtz P."/>
            <person name="Stott M.B."/>
        </authorList>
    </citation>
    <scope>NUCLEOTIDE SEQUENCE [LARGE SCALE GENOMIC DNA]</scope>
    <source>
        <strain evidence="3 4">NGM72.4</strain>
    </source>
</reference>
<evidence type="ECO:0000256" key="2">
    <source>
        <dbReference type="SAM" id="Phobius"/>
    </source>
</evidence>
<dbReference type="Gene3D" id="3.30.700.10">
    <property type="entry name" value="Glycoprotein, Type 4 Pilin"/>
    <property type="match status" value="1"/>
</dbReference>
<dbReference type="Pfam" id="PF07963">
    <property type="entry name" value="N_methyl"/>
    <property type="match status" value="1"/>
</dbReference>
<dbReference type="PANTHER" id="PTHR30093:SF2">
    <property type="entry name" value="TYPE II SECRETION SYSTEM PROTEIN H"/>
    <property type="match status" value="1"/>
</dbReference>
<gene>
    <name evidence="3" type="ORF">G4L39_06265</name>
</gene>
<name>A0A6M1S0U8_9BACT</name>
<evidence type="ECO:0000256" key="1">
    <source>
        <dbReference type="ARBA" id="ARBA00022481"/>
    </source>
</evidence>
<dbReference type="PANTHER" id="PTHR30093">
    <property type="entry name" value="GENERAL SECRETION PATHWAY PROTEIN G"/>
    <property type="match status" value="1"/>
</dbReference>
<dbReference type="GO" id="GO:0015628">
    <property type="term" value="P:protein secretion by the type II secretion system"/>
    <property type="evidence" value="ECO:0007669"/>
    <property type="project" value="InterPro"/>
</dbReference>
<organism evidence="3 4">
    <name type="scientific">Limisphaera ngatamarikiensis</name>
    <dbReference type="NCBI Taxonomy" id="1324935"/>
    <lineage>
        <taxon>Bacteria</taxon>
        <taxon>Pseudomonadati</taxon>
        <taxon>Verrucomicrobiota</taxon>
        <taxon>Verrucomicrobiia</taxon>
        <taxon>Limisphaerales</taxon>
        <taxon>Limisphaeraceae</taxon>
        <taxon>Limisphaera</taxon>
    </lineage>
</organism>
<comment type="caution">
    <text evidence="3">The sequence shown here is derived from an EMBL/GenBank/DDBJ whole genome shotgun (WGS) entry which is preliminary data.</text>
</comment>
<dbReference type="GO" id="GO:0015627">
    <property type="term" value="C:type II protein secretion system complex"/>
    <property type="evidence" value="ECO:0007669"/>
    <property type="project" value="InterPro"/>
</dbReference>
<sequence>MSRLDANRSVDRRGCPSGFRAFTLIELLVVIAIIAILAGMLLPALSRAKERAKRIHCMNNIKQQSTALFMYAGDNNDRLPSWRNIGNWLWDIPQAVTDRLGPEGVIRPLWYDPGFPEQNDDELWNFAVNAAGTGFRVAGYAYTFDGTGSSGQPILNPTNVNKKITPEPITLGALTMPAPPASERVLLACATISTGNSEANRNINNYTRIQGGWSKPHRSPHLNGPIPSGGNVGMLDGSARWRNFNEMRVRTLSGPYFWW</sequence>
<dbReference type="InterPro" id="IPR000983">
    <property type="entry name" value="Bac_GSPG_pilin"/>
</dbReference>
<keyword evidence="2" id="KW-0472">Membrane</keyword>
<keyword evidence="2" id="KW-0812">Transmembrane</keyword>
<dbReference type="Proteomes" id="UP000477311">
    <property type="component" value="Unassembled WGS sequence"/>
</dbReference>
<keyword evidence="1" id="KW-0488">Methylation</keyword>
<accession>A0A6M1S0U8</accession>
<feature type="transmembrane region" description="Helical" evidence="2">
    <location>
        <begin position="21"/>
        <end position="45"/>
    </location>
</feature>
<keyword evidence="4" id="KW-1185">Reference proteome</keyword>
<dbReference type="RefSeq" id="WP_165106766.1">
    <property type="nucleotide sequence ID" value="NZ_JAAKYA010000042.1"/>
</dbReference>
<dbReference type="NCBIfam" id="TIGR02532">
    <property type="entry name" value="IV_pilin_GFxxxE"/>
    <property type="match status" value="1"/>
</dbReference>
<dbReference type="EMBL" id="JAAKYA010000042">
    <property type="protein sequence ID" value="NGO39000.1"/>
    <property type="molecule type" value="Genomic_DNA"/>
</dbReference>
<evidence type="ECO:0000313" key="3">
    <source>
        <dbReference type="EMBL" id="NGO39000.1"/>
    </source>
</evidence>
<dbReference type="InterPro" id="IPR045584">
    <property type="entry name" value="Pilin-like"/>
</dbReference>
<protein>
    <submittedName>
        <fullName evidence="3">Type II secretion system protein</fullName>
    </submittedName>
</protein>
<dbReference type="SUPFAM" id="SSF54523">
    <property type="entry name" value="Pili subunits"/>
    <property type="match status" value="1"/>
</dbReference>
<proteinExistence type="predicted"/>
<dbReference type="PRINTS" id="PR00813">
    <property type="entry name" value="BCTERIALGSPG"/>
</dbReference>